<name>A0A2K9EHV9_9RHOB</name>
<dbReference type="KEGG" id="paro:CUV01_11495"/>
<sequence>MSETEAPIRLSYAWEEKDFSAYLAALRLYWAQDGLQTPPTAQPSTGWAYARYYLVPAIITVAAISLWSWLFHRQWWPATTLHSFDTMSDFILTGLFPQPAAVFLMVLAGMAAMSQLDQRRTDASPDPAREAFDTVVGFTHEVAIGPDGFDVSGPNMRGTYFWSVEKTGALPVALIEGYVLVAHPNMLLAIPEAAIPISSSEFTGRIIAWRDAAIRNDSGKARV</sequence>
<accession>A0A2K9EHV9</accession>
<dbReference type="RefSeq" id="WP_101460594.1">
    <property type="nucleotide sequence ID" value="NZ_CP025408.1"/>
</dbReference>
<dbReference type="AlphaFoldDB" id="A0A2K9EHV9"/>
<protein>
    <submittedName>
        <fullName evidence="2">Uncharacterized protein</fullName>
    </submittedName>
</protein>
<evidence type="ECO:0000313" key="3">
    <source>
        <dbReference type="Proteomes" id="UP000233742"/>
    </source>
</evidence>
<dbReference type="Proteomes" id="UP000233742">
    <property type="component" value="Chromosome"/>
</dbReference>
<organism evidence="2 3">
    <name type="scientific">Paracoccus tegillarcae</name>
    <dbReference type="NCBI Taxonomy" id="1529068"/>
    <lineage>
        <taxon>Bacteria</taxon>
        <taxon>Pseudomonadati</taxon>
        <taxon>Pseudomonadota</taxon>
        <taxon>Alphaproteobacteria</taxon>
        <taxon>Rhodobacterales</taxon>
        <taxon>Paracoccaceae</taxon>
        <taxon>Paracoccus</taxon>
    </lineage>
</organism>
<evidence type="ECO:0000256" key="1">
    <source>
        <dbReference type="SAM" id="Phobius"/>
    </source>
</evidence>
<dbReference type="EMBL" id="CP025408">
    <property type="protein sequence ID" value="AUH33929.1"/>
    <property type="molecule type" value="Genomic_DNA"/>
</dbReference>
<keyword evidence="1" id="KW-0472">Membrane</keyword>
<feature type="transmembrane region" description="Helical" evidence="1">
    <location>
        <begin position="52"/>
        <end position="70"/>
    </location>
</feature>
<evidence type="ECO:0000313" key="2">
    <source>
        <dbReference type="EMBL" id="AUH33929.1"/>
    </source>
</evidence>
<keyword evidence="1" id="KW-0812">Transmembrane</keyword>
<reference evidence="2 3" key="1">
    <citation type="submission" date="2017-12" db="EMBL/GenBank/DDBJ databases">
        <authorList>
            <person name="Hurst M.R.H."/>
        </authorList>
    </citation>
    <scope>NUCLEOTIDE SEQUENCE [LARGE SCALE GENOMIC DNA]</scope>
    <source>
        <strain evidence="2 3">BM15</strain>
    </source>
</reference>
<keyword evidence="3" id="KW-1185">Reference proteome</keyword>
<gene>
    <name evidence="2" type="ORF">CUV01_11495</name>
</gene>
<proteinExistence type="predicted"/>
<feature type="transmembrane region" description="Helical" evidence="1">
    <location>
        <begin position="90"/>
        <end position="112"/>
    </location>
</feature>
<keyword evidence="1" id="KW-1133">Transmembrane helix</keyword>